<dbReference type="GeneID" id="85436923"/>
<dbReference type="RefSeq" id="XP_060418525.1">
    <property type="nucleotide sequence ID" value="XM_060552683.1"/>
</dbReference>
<reference evidence="1" key="1">
    <citation type="submission" date="2021-06" db="EMBL/GenBank/DDBJ databases">
        <title>Comparative genomics, transcriptomics and evolutionary studies reveal genomic signatures of adaptation to plant cell wall in hemibiotrophic fungi.</title>
        <authorList>
            <consortium name="DOE Joint Genome Institute"/>
            <person name="Baroncelli R."/>
            <person name="Diaz J.F."/>
            <person name="Benocci T."/>
            <person name="Peng M."/>
            <person name="Battaglia E."/>
            <person name="Haridas S."/>
            <person name="Andreopoulos W."/>
            <person name="Labutti K."/>
            <person name="Pangilinan J."/>
            <person name="Floch G.L."/>
            <person name="Makela M.R."/>
            <person name="Henrissat B."/>
            <person name="Grigoriev I.V."/>
            <person name="Crouch J.A."/>
            <person name="De Vries R.P."/>
            <person name="Sukno S.A."/>
            <person name="Thon M.R."/>
        </authorList>
    </citation>
    <scope>NUCLEOTIDE SEQUENCE</scope>
    <source>
        <strain evidence="1">CBS 125086</strain>
    </source>
</reference>
<accession>A0AAD8V9Z8</accession>
<evidence type="ECO:0000313" key="2">
    <source>
        <dbReference type="Proteomes" id="UP001230504"/>
    </source>
</evidence>
<sequence length="191" mass="21423">MHQRGGGGGRTVRCSIYSSQVSMTAVRGLAPFLLSLGALDGIWSNQFERSRPNRTRRARYHGRPEKCTQLSGPTAANVVSCLRELAHGESGSAWYAAVWFRVRETNLRLHQGSPWGDARERGERLQTSTKTRFDKMTTAQKTFNNRVVFKSDLLLTGLYTTEREWSRLAWLVVSGVGLDSRANYDGWRAAG</sequence>
<keyword evidence="2" id="KW-1185">Reference proteome</keyword>
<proteinExistence type="predicted"/>
<dbReference type="Proteomes" id="UP001230504">
    <property type="component" value="Unassembled WGS sequence"/>
</dbReference>
<organism evidence="1 2">
    <name type="scientific">Colletotrichum navitas</name>
    <dbReference type="NCBI Taxonomy" id="681940"/>
    <lineage>
        <taxon>Eukaryota</taxon>
        <taxon>Fungi</taxon>
        <taxon>Dikarya</taxon>
        <taxon>Ascomycota</taxon>
        <taxon>Pezizomycotina</taxon>
        <taxon>Sordariomycetes</taxon>
        <taxon>Hypocreomycetidae</taxon>
        <taxon>Glomerellales</taxon>
        <taxon>Glomerellaceae</taxon>
        <taxon>Colletotrichum</taxon>
        <taxon>Colletotrichum graminicola species complex</taxon>
    </lineage>
</organism>
<name>A0AAD8V9Z8_9PEZI</name>
<evidence type="ECO:0000313" key="1">
    <source>
        <dbReference type="EMBL" id="KAK1597753.1"/>
    </source>
</evidence>
<comment type="caution">
    <text evidence="1">The sequence shown here is derived from an EMBL/GenBank/DDBJ whole genome shotgun (WGS) entry which is preliminary data.</text>
</comment>
<dbReference type="AlphaFoldDB" id="A0AAD8V9Z8"/>
<dbReference type="EMBL" id="JAHLJV010000007">
    <property type="protein sequence ID" value="KAK1597753.1"/>
    <property type="molecule type" value="Genomic_DNA"/>
</dbReference>
<gene>
    <name evidence="1" type="ORF">LY79DRAFT_355516</name>
</gene>
<protein>
    <submittedName>
        <fullName evidence="1">Uncharacterized protein</fullName>
    </submittedName>
</protein>